<sequence>MDKHTLNKSKILELSKDLFYKKGYTKVTMDEIAQGLGMSKKTLYKYYDGKYDLLTQILDNFENDMSNGINEILEDQNSSFINKLKRMLRHAGLTFSELSTTLMIDFQKNLPDIWNRVNEYKKDAAFLRFRKLIEDGQKSGEISSTVNKNLVVAIYASAIDNLTNPAFIDTMPQNVKDGMPVTLSEIYDQIINIIFDGILIDIAKEEFRNDKVV</sequence>
<evidence type="ECO:0000259" key="3">
    <source>
        <dbReference type="PROSITE" id="PS50977"/>
    </source>
</evidence>
<dbReference type="GO" id="GO:0003677">
    <property type="term" value="F:DNA binding"/>
    <property type="evidence" value="ECO:0007669"/>
    <property type="project" value="UniProtKB-UniRule"/>
</dbReference>
<dbReference type="PANTHER" id="PTHR43479:SF11">
    <property type="entry name" value="ACREF_ENVCD OPERON REPRESSOR-RELATED"/>
    <property type="match status" value="1"/>
</dbReference>
<keyword evidence="5" id="KW-1185">Reference proteome</keyword>
<name>A0AAE4BUL3_9BACT</name>
<dbReference type="PANTHER" id="PTHR43479">
    <property type="entry name" value="ACREF/ENVCD OPERON REPRESSOR-RELATED"/>
    <property type="match status" value="1"/>
</dbReference>
<dbReference type="Proteomes" id="UP001185092">
    <property type="component" value="Unassembled WGS sequence"/>
</dbReference>
<dbReference type="Gene3D" id="1.10.357.10">
    <property type="entry name" value="Tetracycline Repressor, domain 2"/>
    <property type="match status" value="1"/>
</dbReference>
<dbReference type="SUPFAM" id="SSF46689">
    <property type="entry name" value="Homeodomain-like"/>
    <property type="match status" value="1"/>
</dbReference>
<accession>A0AAE4BUL3</accession>
<feature type="DNA-binding region" description="H-T-H motif" evidence="2">
    <location>
        <begin position="28"/>
        <end position="47"/>
    </location>
</feature>
<dbReference type="AlphaFoldDB" id="A0AAE4BUL3"/>
<evidence type="ECO:0000313" key="5">
    <source>
        <dbReference type="Proteomes" id="UP001185092"/>
    </source>
</evidence>
<protein>
    <submittedName>
        <fullName evidence="4">AcrR family transcriptional regulator</fullName>
    </submittedName>
</protein>
<feature type="domain" description="HTH tetR-type" evidence="3">
    <location>
        <begin position="5"/>
        <end position="65"/>
    </location>
</feature>
<evidence type="ECO:0000256" key="2">
    <source>
        <dbReference type="PROSITE-ProRule" id="PRU00335"/>
    </source>
</evidence>
<comment type="caution">
    <text evidence="4">The sequence shown here is derived from an EMBL/GenBank/DDBJ whole genome shotgun (WGS) entry which is preliminary data.</text>
</comment>
<evidence type="ECO:0000256" key="1">
    <source>
        <dbReference type="ARBA" id="ARBA00023125"/>
    </source>
</evidence>
<reference evidence="4" key="1">
    <citation type="submission" date="2023-07" db="EMBL/GenBank/DDBJ databases">
        <title>Genomic Encyclopedia of Type Strains, Phase IV (KMG-IV): sequencing the most valuable type-strain genomes for metagenomic binning, comparative biology and taxonomic classification.</title>
        <authorList>
            <person name="Goeker M."/>
        </authorList>
    </citation>
    <scope>NUCLEOTIDE SEQUENCE</scope>
    <source>
        <strain evidence="4">DSM 26174</strain>
    </source>
</reference>
<proteinExistence type="predicted"/>
<keyword evidence="1 2" id="KW-0238">DNA-binding</keyword>
<dbReference type="RefSeq" id="WP_309941253.1">
    <property type="nucleotide sequence ID" value="NZ_AP025305.1"/>
</dbReference>
<dbReference type="InterPro" id="IPR009057">
    <property type="entry name" value="Homeodomain-like_sf"/>
</dbReference>
<dbReference type="EMBL" id="JAVDQD010000006">
    <property type="protein sequence ID" value="MDR6240897.1"/>
    <property type="molecule type" value="Genomic_DNA"/>
</dbReference>
<dbReference type="PROSITE" id="PS50977">
    <property type="entry name" value="HTH_TETR_2"/>
    <property type="match status" value="1"/>
</dbReference>
<dbReference type="InterPro" id="IPR036271">
    <property type="entry name" value="Tet_transcr_reg_TetR-rel_C_sf"/>
</dbReference>
<organism evidence="4 5">
    <name type="scientific">Aureibacter tunicatorum</name>
    <dbReference type="NCBI Taxonomy" id="866807"/>
    <lineage>
        <taxon>Bacteria</taxon>
        <taxon>Pseudomonadati</taxon>
        <taxon>Bacteroidota</taxon>
        <taxon>Cytophagia</taxon>
        <taxon>Cytophagales</taxon>
        <taxon>Persicobacteraceae</taxon>
        <taxon>Aureibacter</taxon>
    </lineage>
</organism>
<evidence type="ECO:0000313" key="4">
    <source>
        <dbReference type="EMBL" id="MDR6240897.1"/>
    </source>
</evidence>
<gene>
    <name evidence="4" type="ORF">HNQ88_003973</name>
</gene>
<dbReference type="PRINTS" id="PR00455">
    <property type="entry name" value="HTHTETR"/>
</dbReference>
<dbReference type="Pfam" id="PF00440">
    <property type="entry name" value="TetR_N"/>
    <property type="match status" value="1"/>
</dbReference>
<dbReference type="InterPro" id="IPR050624">
    <property type="entry name" value="HTH-type_Tx_Regulator"/>
</dbReference>
<dbReference type="InterPro" id="IPR001647">
    <property type="entry name" value="HTH_TetR"/>
</dbReference>
<dbReference type="SUPFAM" id="SSF48498">
    <property type="entry name" value="Tetracyclin repressor-like, C-terminal domain"/>
    <property type="match status" value="1"/>
</dbReference>